<gene>
    <name evidence="1" type="ORF">HG537_0H01020</name>
</gene>
<dbReference type="InterPro" id="IPR057785">
    <property type="entry name" value="YLR146W-A-like"/>
</dbReference>
<organism evidence="1 2">
    <name type="scientific">Torulaspora globosa</name>
    <dbReference type="NCBI Taxonomy" id="48254"/>
    <lineage>
        <taxon>Eukaryota</taxon>
        <taxon>Fungi</taxon>
        <taxon>Dikarya</taxon>
        <taxon>Ascomycota</taxon>
        <taxon>Saccharomycotina</taxon>
        <taxon>Saccharomycetes</taxon>
        <taxon>Saccharomycetales</taxon>
        <taxon>Saccharomycetaceae</taxon>
        <taxon>Torulaspora</taxon>
    </lineage>
</organism>
<dbReference type="AlphaFoldDB" id="A0A7H9HY55"/>
<name>A0A7H9HY55_9SACH</name>
<dbReference type="Proteomes" id="UP000510647">
    <property type="component" value="Chromosome 8"/>
</dbReference>
<proteinExistence type="predicted"/>
<reference evidence="1 2" key="1">
    <citation type="submission" date="2020-06" db="EMBL/GenBank/DDBJ databases">
        <title>The yeast mating-type switching endonuclease HO is a domesticated member of an unorthodox homing genetic element family.</title>
        <authorList>
            <person name="Coughlan A.Y."/>
            <person name="Lombardi L."/>
            <person name="Braun-Galleani S."/>
            <person name="Martos A.R."/>
            <person name="Galeote V."/>
            <person name="Bigey F."/>
            <person name="Dequin S."/>
            <person name="Byrne K.P."/>
            <person name="Wolfe K.H."/>
        </authorList>
    </citation>
    <scope>NUCLEOTIDE SEQUENCE [LARGE SCALE GENOMIC DNA]</scope>
    <source>
        <strain evidence="1 2">CBS2947</strain>
    </source>
</reference>
<dbReference type="Pfam" id="PF23482">
    <property type="entry name" value="YLR146W-A"/>
    <property type="match status" value="1"/>
</dbReference>
<keyword evidence="2" id="KW-1185">Reference proteome</keyword>
<dbReference type="EMBL" id="CP059274">
    <property type="protein sequence ID" value="QLQ82341.1"/>
    <property type="molecule type" value="Genomic_DNA"/>
</dbReference>
<evidence type="ECO:0000313" key="2">
    <source>
        <dbReference type="Proteomes" id="UP000510647"/>
    </source>
</evidence>
<evidence type="ECO:0000313" key="1">
    <source>
        <dbReference type="EMBL" id="QLQ82341.1"/>
    </source>
</evidence>
<protein>
    <submittedName>
        <fullName evidence="1">Uncharacterized protein</fullName>
    </submittedName>
</protein>
<accession>A0A7H9HY55</accession>
<sequence length="95" mass="10398">MHTSAKLAGVDSSAHMSNGVSETVNLTRSDISFSSEQEGQSIGDLIKESQRLQKDINSIFAELSDINRQVRIDIDDFCRIGLHNTSNILNSSSSE</sequence>
<dbReference type="OrthoDB" id="4062053at2759"/>